<dbReference type="EMBL" id="WUBS01000007">
    <property type="protein sequence ID" value="NDL63422.1"/>
    <property type="molecule type" value="Genomic_DNA"/>
</dbReference>
<dbReference type="InterPro" id="IPR006442">
    <property type="entry name" value="Antitoxin_Phd/YefM"/>
</dbReference>
<protein>
    <recommendedName>
        <fullName evidence="2">Antitoxin</fullName>
    </recommendedName>
</protein>
<dbReference type="Gene3D" id="3.40.1620.10">
    <property type="entry name" value="YefM-like domain"/>
    <property type="match status" value="1"/>
</dbReference>
<sequence>MITELLNFDELPQANASQVKNKWGEVVRLVHQAGTLAITNHSTVEMVLLDVATYRELTESILLLKAREQSVLDELTARFNARLAVLERPDAAKNVASVLAQRGTLKRRPKAGESF</sequence>
<comment type="similarity">
    <text evidence="1 2">Belongs to the phD/YefM antitoxin family.</text>
</comment>
<dbReference type="Proteomes" id="UP000461443">
    <property type="component" value="Unassembled WGS sequence"/>
</dbReference>
<evidence type="ECO:0000256" key="2">
    <source>
        <dbReference type="RuleBase" id="RU362080"/>
    </source>
</evidence>
<reference evidence="3 4" key="1">
    <citation type="submission" date="2019-12" db="EMBL/GenBank/DDBJ databases">
        <authorList>
            <person name="Lee S.D."/>
        </authorList>
    </citation>
    <scope>NUCLEOTIDE SEQUENCE [LARGE SCALE GENOMIC DNA]</scope>
    <source>
        <strain evidence="3 4">SAP-6</strain>
    </source>
</reference>
<dbReference type="RefSeq" id="WP_162366138.1">
    <property type="nucleotide sequence ID" value="NZ_WUBS01000007.1"/>
</dbReference>
<keyword evidence="4" id="KW-1185">Reference proteome</keyword>
<dbReference type="AlphaFoldDB" id="A0A845SJ77"/>
<proteinExistence type="inferred from homology"/>
<comment type="caution">
    <text evidence="3">The sequence shown here is derived from an EMBL/GenBank/DDBJ whole genome shotgun (WGS) entry which is preliminary data.</text>
</comment>
<dbReference type="Pfam" id="PF02604">
    <property type="entry name" value="PhdYeFM_antitox"/>
    <property type="match status" value="1"/>
</dbReference>
<dbReference type="SUPFAM" id="SSF143120">
    <property type="entry name" value="YefM-like"/>
    <property type="match status" value="1"/>
</dbReference>
<accession>A0A845SJ77</accession>
<dbReference type="InterPro" id="IPR036165">
    <property type="entry name" value="YefM-like_sf"/>
</dbReference>
<gene>
    <name evidence="3" type="ORF">GRH90_11775</name>
</gene>
<organism evidence="3 4">
    <name type="scientific">Acerihabitans arboris</name>
    <dbReference type="NCBI Taxonomy" id="2691583"/>
    <lineage>
        <taxon>Bacteria</taxon>
        <taxon>Pseudomonadati</taxon>
        <taxon>Pseudomonadota</taxon>
        <taxon>Gammaproteobacteria</taxon>
        <taxon>Enterobacterales</taxon>
        <taxon>Pectobacteriaceae</taxon>
        <taxon>Acerihabitans</taxon>
    </lineage>
</organism>
<reference evidence="3 4" key="2">
    <citation type="submission" date="2020-02" db="EMBL/GenBank/DDBJ databases">
        <title>The new genus of Enterobacteriales.</title>
        <authorList>
            <person name="Kim I.S."/>
        </authorList>
    </citation>
    <scope>NUCLEOTIDE SEQUENCE [LARGE SCALE GENOMIC DNA]</scope>
    <source>
        <strain evidence="3 4">SAP-6</strain>
    </source>
</reference>
<comment type="function">
    <text evidence="2">Antitoxin component of a type II toxin-antitoxin (TA) system.</text>
</comment>
<name>A0A845SJ77_9GAMM</name>
<dbReference type="NCBIfam" id="TIGR01552">
    <property type="entry name" value="phd_fam"/>
    <property type="match status" value="1"/>
</dbReference>
<evidence type="ECO:0000313" key="4">
    <source>
        <dbReference type="Proteomes" id="UP000461443"/>
    </source>
</evidence>
<evidence type="ECO:0000313" key="3">
    <source>
        <dbReference type="EMBL" id="NDL63422.1"/>
    </source>
</evidence>
<evidence type="ECO:0000256" key="1">
    <source>
        <dbReference type="ARBA" id="ARBA00009981"/>
    </source>
</evidence>